<name>A0ABR1PEV9_DIAER</name>
<keyword evidence="4" id="KW-1185">Reference proteome</keyword>
<feature type="region of interest" description="Disordered" evidence="1">
    <location>
        <begin position="116"/>
        <end position="164"/>
    </location>
</feature>
<feature type="transmembrane region" description="Helical" evidence="2">
    <location>
        <begin position="213"/>
        <end position="235"/>
    </location>
</feature>
<sequence length="255" mass="27498">MDISNARTRLRRTFHYPTDESSNGSTPEVLDEEEQEKLIQTLAEQNANTNQQYQIILLALPILSCIPYLLALFRPSTTLIAVLGLTSLASTAFLLFSLPPTETGIHALDAWASSGSMRGQQGGGDGNDGPGVLASGPGGGGPSGMSTLSQRRQRRRRASSFSVAPQKSPLERHLPLLNVGLCAVLVLYGLLVQRRGGGTSEHYDGNEDQRQHFGWLGLGNLPAIVYAVVIVAKLLMANVDPERELTALKYDYKGA</sequence>
<organism evidence="3 4">
    <name type="scientific">Diaporthe eres</name>
    <name type="common">Phomopsis oblonga</name>
    <dbReference type="NCBI Taxonomy" id="83184"/>
    <lineage>
        <taxon>Eukaryota</taxon>
        <taxon>Fungi</taxon>
        <taxon>Dikarya</taxon>
        <taxon>Ascomycota</taxon>
        <taxon>Pezizomycotina</taxon>
        <taxon>Sordariomycetes</taxon>
        <taxon>Sordariomycetidae</taxon>
        <taxon>Diaporthales</taxon>
        <taxon>Diaporthaceae</taxon>
        <taxon>Diaporthe</taxon>
        <taxon>Diaporthe eres species complex</taxon>
    </lineage>
</organism>
<gene>
    <name evidence="3" type="ORF">SLS63_004002</name>
</gene>
<feature type="transmembrane region" description="Helical" evidence="2">
    <location>
        <begin position="55"/>
        <end position="73"/>
    </location>
</feature>
<evidence type="ECO:0000256" key="1">
    <source>
        <dbReference type="SAM" id="MobiDB-lite"/>
    </source>
</evidence>
<protein>
    <submittedName>
        <fullName evidence="3">Uncharacterized protein</fullName>
    </submittedName>
</protein>
<evidence type="ECO:0000313" key="4">
    <source>
        <dbReference type="Proteomes" id="UP001430848"/>
    </source>
</evidence>
<feature type="transmembrane region" description="Helical" evidence="2">
    <location>
        <begin position="79"/>
        <end position="98"/>
    </location>
</feature>
<dbReference type="EMBL" id="JAKNSF020000014">
    <property type="protein sequence ID" value="KAK7735017.1"/>
    <property type="molecule type" value="Genomic_DNA"/>
</dbReference>
<feature type="transmembrane region" description="Helical" evidence="2">
    <location>
        <begin position="174"/>
        <end position="193"/>
    </location>
</feature>
<keyword evidence="2" id="KW-0812">Transmembrane</keyword>
<keyword evidence="2" id="KW-1133">Transmembrane helix</keyword>
<keyword evidence="2" id="KW-0472">Membrane</keyword>
<comment type="caution">
    <text evidence="3">The sequence shown here is derived from an EMBL/GenBank/DDBJ whole genome shotgun (WGS) entry which is preliminary data.</text>
</comment>
<feature type="compositionally biased region" description="Gly residues" evidence="1">
    <location>
        <begin position="120"/>
        <end position="129"/>
    </location>
</feature>
<dbReference type="Proteomes" id="UP001430848">
    <property type="component" value="Unassembled WGS sequence"/>
</dbReference>
<proteinExistence type="predicted"/>
<reference evidence="3 4" key="1">
    <citation type="submission" date="2024-02" db="EMBL/GenBank/DDBJ databases">
        <title>De novo assembly and annotation of 12 fungi associated with fruit tree decline syndrome in Ontario, Canada.</title>
        <authorList>
            <person name="Sulman M."/>
            <person name="Ellouze W."/>
            <person name="Ilyukhin E."/>
        </authorList>
    </citation>
    <scope>NUCLEOTIDE SEQUENCE [LARGE SCALE GENOMIC DNA]</scope>
    <source>
        <strain evidence="3 4">M169</strain>
    </source>
</reference>
<evidence type="ECO:0000256" key="2">
    <source>
        <dbReference type="SAM" id="Phobius"/>
    </source>
</evidence>
<accession>A0ABR1PEV9</accession>
<evidence type="ECO:0000313" key="3">
    <source>
        <dbReference type="EMBL" id="KAK7735017.1"/>
    </source>
</evidence>